<dbReference type="GO" id="GO:0016020">
    <property type="term" value="C:membrane"/>
    <property type="evidence" value="ECO:0007669"/>
    <property type="project" value="GOC"/>
</dbReference>
<evidence type="ECO:0000259" key="4">
    <source>
        <dbReference type="Pfam" id="PF00149"/>
    </source>
</evidence>
<feature type="domain" description="Calcineurin-like phosphoesterase" evidence="4">
    <location>
        <begin position="144"/>
        <end position="312"/>
    </location>
</feature>
<dbReference type="GO" id="GO:0008758">
    <property type="term" value="F:UDP-2,3-diacylglucosamine hydrolase activity"/>
    <property type="evidence" value="ECO:0007669"/>
    <property type="project" value="TreeGrafter"/>
</dbReference>
<dbReference type="SUPFAM" id="SSF56300">
    <property type="entry name" value="Metallo-dependent phosphatases"/>
    <property type="match status" value="1"/>
</dbReference>
<evidence type="ECO:0000256" key="2">
    <source>
        <dbReference type="ARBA" id="ARBA00022801"/>
    </source>
</evidence>
<keyword evidence="3" id="KW-0812">Transmembrane</keyword>
<keyword evidence="3" id="KW-1133">Transmembrane helix</keyword>
<evidence type="ECO:0000313" key="5">
    <source>
        <dbReference type="EMBL" id="EIT67933.1"/>
    </source>
</evidence>
<gene>
    <name evidence="5" type="ORF">WQQ_43680</name>
</gene>
<dbReference type="Pfam" id="PF00149">
    <property type="entry name" value="Metallophos"/>
    <property type="match status" value="1"/>
</dbReference>
<feature type="transmembrane region" description="Helical" evidence="3">
    <location>
        <begin position="58"/>
        <end position="78"/>
    </location>
</feature>
<comment type="caution">
    <text evidence="5">The sequence shown here is derived from an EMBL/GenBank/DDBJ whole genome shotgun (WGS) entry which is preliminary data.</text>
</comment>
<feature type="transmembrane region" description="Helical" evidence="3">
    <location>
        <begin position="28"/>
        <end position="46"/>
    </location>
</feature>
<dbReference type="AlphaFoldDB" id="I8T2N7"/>
<dbReference type="EMBL" id="AKGD01000004">
    <property type="protein sequence ID" value="EIT67933.1"/>
    <property type="molecule type" value="Genomic_DNA"/>
</dbReference>
<dbReference type="GO" id="GO:0009245">
    <property type="term" value="P:lipid A biosynthetic process"/>
    <property type="evidence" value="ECO:0007669"/>
    <property type="project" value="TreeGrafter"/>
</dbReference>
<protein>
    <submittedName>
        <fullName evidence="5">Metallophosphoesterase</fullName>
    </submittedName>
</protein>
<dbReference type="InterPro" id="IPR004843">
    <property type="entry name" value="Calcineurin-like_PHP"/>
</dbReference>
<dbReference type="GO" id="GO:0046872">
    <property type="term" value="F:metal ion binding"/>
    <property type="evidence" value="ECO:0007669"/>
    <property type="project" value="UniProtKB-KW"/>
</dbReference>
<dbReference type="CDD" id="cd07385">
    <property type="entry name" value="MPP_YkuE_C"/>
    <property type="match status" value="1"/>
</dbReference>
<dbReference type="PANTHER" id="PTHR31302">
    <property type="entry name" value="TRANSMEMBRANE PROTEIN WITH METALLOPHOSPHOESTERASE DOMAIN-RELATED"/>
    <property type="match status" value="1"/>
</dbReference>
<proteinExistence type="predicted"/>
<evidence type="ECO:0000256" key="3">
    <source>
        <dbReference type="SAM" id="Phobius"/>
    </source>
</evidence>
<keyword evidence="3" id="KW-0472">Membrane</keyword>
<dbReference type="PANTHER" id="PTHR31302:SF31">
    <property type="entry name" value="PHOSPHODIESTERASE YAEI"/>
    <property type="match status" value="1"/>
</dbReference>
<dbReference type="InterPro" id="IPR051158">
    <property type="entry name" value="Metallophosphoesterase_sf"/>
</dbReference>
<evidence type="ECO:0000256" key="1">
    <source>
        <dbReference type="ARBA" id="ARBA00022723"/>
    </source>
</evidence>
<sequence length="376" mass="39993">MLALSAIVAVLYAYLAWRLTTGLLGRLALIVPLAAIWAVPVIYWICEREPVTAMDEALHVLSYLSMGWLNFAVLLSLLRDGALLAAAGFHLPALRQALSSWGADAVLAGSMLALGGGMLAALRGPKLRHIDVPVAGLPPDLHGLKIALISDLHVGPTVGRAYVRRVVHMSNALNADLVALTGDLVDGPVARLRSAIAPLAQLAPAGRVFAVLGNHDYYAGAQAWTEHFRSLGLCVLLNEAEIVARGNATLVVGGVLDPAASLFDREQGPRPELAAVPGAGAAFRLLLAHNPKLAPQAEQVGFDLQLSGHTHAGQFFPWTLAVRWVHAPHVAGLSRQGRMWVYVSSGTGTWGPPVRFGTEPELTLLRVVRPDLIQLP</sequence>
<accession>I8T2N7</accession>
<keyword evidence="6" id="KW-1185">Reference proteome</keyword>
<keyword evidence="2" id="KW-0378">Hydrolase</keyword>
<dbReference type="Proteomes" id="UP000003704">
    <property type="component" value="Unassembled WGS sequence"/>
</dbReference>
<dbReference type="STRING" id="1172194.WQQ_43680"/>
<reference evidence="5 6" key="1">
    <citation type="journal article" date="2012" name="J. Bacteriol.">
        <title>Genome Sequence of n-Alkane-Degrading Hydrocarboniphaga effusa Strain AP103T (ATCC BAA-332T).</title>
        <authorList>
            <person name="Chang H.K."/>
            <person name="Zylstra G.J."/>
            <person name="Chae J.C."/>
        </authorList>
    </citation>
    <scope>NUCLEOTIDE SEQUENCE [LARGE SCALE GENOMIC DNA]</scope>
    <source>
        <strain evidence="5 6">AP103</strain>
    </source>
</reference>
<dbReference type="InterPro" id="IPR029052">
    <property type="entry name" value="Metallo-depent_PP-like"/>
</dbReference>
<dbReference type="Gene3D" id="3.60.21.10">
    <property type="match status" value="1"/>
</dbReference>
<organism evidence="5 6">
    <name type="scientific">Hydrocarboniphaga effusa AP103</name>
    <dbReference type="NCBI Taxonomy" id="1172194"/>
    <lineage>
        <taxon>Bacteria</taxon>
        <taxon>Pseudomonadati</taxon>
        <taxon>Pseudomonadota</taxon>
        <taxon>Gammaproteobacteria</taxon>
        <taxon>Nevskiales</taxon>
        <taxon>Nevskiaceae</taxon>
        <taxon>Hydrocarboniphaga</taxon>
    </lineage>
</organism>
<evidence type="ECO:0000313" key="6">
    <source>
        <dbReference type="Proteomes" id="UP000003704"/>
    </source>
</evidence>
<name>I8T2N7_9GAMM</name>
<keyword evidence="1" id="KW-0479">Metal-binding</keyword>